<dbReference type="GO" id="GO:0070180">
    <property type="term" value="F:large ribosomal subunit rRNA binding"/>
    <property type="evidence" value="ECO:0007669"/>
    <property type="project" value="TreeGrafter"/>
</dbReference>
<dbReference type="GO" id="GO:0022625">
    <property type="term" value="C:cytosolic large ribosomal subunit"/>
    <property type="evidence" value="ECO:0007669"/>
    <property type="project" value="TreeGrafter"/>
</dbReference>
<dbReference type="AlphaFoldDB" id="A0AAU7ZXH8"/>
<dbReference type="Pfam" id="PF00238">
    <property type="entry name" value="Ribosomal_L14"/>
    <property type="match status" value="1"/>
</dbReference>
<dbReference type="PANTHER" id="PTHR11761">
    <property type="entry name" value="50S/60S RIBOSOMAL PROTEIN L14/L23"/>
    <property type="match status" value="1"/>
</dbReference>
<dbReference type="PANTHER" id="PTHR11761:SF3">
    <property type="entry name" value="LARGE RIBOSOMAL SUBUNIT PROTEIN UL14M"/>
    <property type="match status" value="1"/>
</dbReference>
<reference evidence="6" key="1">
    <citation type="submission" date="2024-06" db="EMBL/GenBank/DDBJ databases">
        <title>Diversity, functionality, and evolutionary history of bacterial symbionts in false click beetles (Coleoptera, Throscidae).</title>
        <authorList>
            <person name="Wierz J.C."/>
            <person name="Malm H."/>
            <person name="Kaltenpoth M."/>
            <person name="Engl T."/>
        </authorList>
    </citation>
    <scope>NUCLEOTIDE SEQUENCE</scope>
    <source>
        <strain evidence="6">Ttur</strain>
    </source>
</reference>
<comment type="similarity">
    <text evidence="3 4">Belongs to the universal ribosomal protein uL14 family.</text>
</comment>
<evidence type="ECO:0000256" key="1">
    <source>
        <dbReference type="ARBA" id="ARBA00022980"/>
    </source>
</evidence>
<evidence type="ECO:0000256" key="3">
    <source>
        <dbReference type="HAMAP-Rule" id="MF_01367"/>
    </source>
</evidence>
<dbReference type="NCBIfam" id="TIGR01067">
    <property type="entry name" value="rplN_bact"/>
    <property type="match status" value="1"/>
</dbReference>
<dbReference type="SMART" id="SM01374">
    <property type="entry name" value="Ribosomal_L14"/>
    <property type="match status" value="1"/>
</dbReference>
<dbReference type="InterPro" id="IPR000218">
    <property type="entry name" value="Ribosomal_uL14"/>
</dbReference>
<organism evidence="6">
    <name type="scientific">Candidatus Shikimatogenerans sp. Ttur</name>
    <dbReference type="NCBI Taxonomy" id="3158569"/>
    <lineage>
        <taxon>Bacteria</taxon>
        <taxon>Pseudomonadati</taxon>
        <taxon>Bacteroidota</taxon>
        <taxon>Flavobacteriia</taxon>
        <taxon>Flavobacteriales</taxon>
        <taxon>Candidatus Shikimatogenerans</taxon>
    </lineage>
</organism>
<dbReference type="Gene3D" id="2.40.150.20">
    <property type="entry name" value="Ribosomal protein L14"/>
    <property type="match status" value="1"/>
</dbReference>
<protein>
    <recommendedName>
        <fullName evidence="3">Large ribosomal subunit protein uL14</fullName>
    </recommendedName>
</protein>
<accession>A0AAU7ZXH8</accession>
<keyword evidence="3 5" id="KW-0699">rRNA-binding</keyword>
<dbReference type="GO" id="GO:0006412">
    <property type="term" value="P:translation"/>
    <property type="evidence" value="ECO:0007669"/>
    <property type="project" value="UniProtKB-UniRule"/>
</dbReference>
<dbReference type="InterPro" id="IPR005745">
    <property type="entry name" value="Ribosomal_uL14_bac-type"/>
</dbReference>
<evidence type="ECO:0000313" key="6">
    <source>
        <dbReference type="EMBL" id="XCC45271.1"/>
    </source>
</evidence>
<dbReference type="HAMAP" id="MF_01367">
    <property type="entry name" value="Ribosomal_uL14"/>
    <property type="match status" value="1"/>
</dbReference>
<name>A0AAU7ZXH8_9FLAO</name>
<dbReference type="CDD" id="cd00337">
    <property type="entry name" value="Ribosomal_uL14"/>
    <property type="match status" value="1"/>
</dbReference>
<proteinExistence type="inferred from homology"/>
<keyword evidence="3 5" id="KW-0694">RNA-binding</keyword>
<sequence>MIQKQTKLIVTDNSGVKIVKVIGFFKNKKKYYTIGDLVKVTVCKRHKNSIIKKGKILNAIIVRTIKKIKRLDGSYISFDDNACILLNNKKELLATRIIGPIAREIKYIKIIKKKFFSSKKIF</sequence>
<keyword evidence="1 3" id="KW-0689">Ribosomal protein</keyword>
<evidence type="ECO:0000256" key="4">
    <source>
        <dbReference type="RuleBase" id="RU003949"/>
    </source>
</evidence>
<comment type="subunit">
    <text evidence="3">Part of the 50S ribosomal subunit. Forms a cluster with proteins L3 and L19. In the 70S ribosome, L14 and L19 interact and together make contacts with the 16S rRNA in bridges B5 and B8.</text>
</comment>
<gene>
    <name evidence="3 6" type="primary">rplN</name>
    <name evidence="6" type="ORF">ABUS76_00675</name>
</gene>
<dbReference type="EMBL" id="CP158689">
    <property type="protein sequence ID" value="XCC45271.1"/>
    <property type="molecule type" value="Genomic_DNA"/>
</dbReference>
<dbReference type="InterPro" id="IPR036853">
    <property type="entry name" value="Ribosomal_uL14_sf"/>
</dbReference>
<comment type="function">
    <text evidence="3 5">Binds to 23S rRNA. Forms part of two intersubunit bridges in the 70S ribosome.</text>
</comment>
<dbReference type="GO" id="GO:0003735">
    <property type="term" value="F:structural constituent of ribosome"/>
    <property type="evidence" value="ECO:0007669"/>
    <property type="project" value="InterPro"/>
</dbReference>
<keyword evidence="2 3" id="KW-0687">Ribonucleoprotein</keyword>
<evidence type="ECO:0000256" key="2">
    <source>
        <dbReference type="ARBA" id="ARBA00023274"/>
    </source>
</evidence>
<dbReference type="SUPFAM" id="SSF50193">
    <property type="entry name" value="Ribosomal protein L14"/>
    <property type="match status" value="1"/>
</dbReference>
<evidence type="ECO:0000256" key="5">
    <source>
        <dbReference type="RuleBase" id="RU003950"/>
    </source>
</evidence>